<dbReference type="PROSITE" id="PS50096">
    <property type="entry name" value="IQ"/>
    <property type="match status" value="1"/>
</dbReference>
<dbReference type="InterPro" id="IPR035999">
    <property type="entry name" value="Sec7_dom_sf"/>
</dbReference>
<dbReference type="GO" id="GO:0005085">
    <property type="term" value="F:guanyl-nucleotide exchange factor activity"/>
    <property type="evidence" value="ECO:0007669"/>
    <property type="project" value="InterPro"/>
</dbReference>
<protein>
    <submittedName>
        <fullName evidence="8">IQ motif and SEC7 domain-containing protein 2</fullName>
    </submittedName>
</protein>
<accession>A0A218U8S2</accession>
<keyword evidence="9" id="KW-1185">Reference proteome</keyword>
<feature type="compositionally biased region" description="Pro residues" evidence="6">
    <location>
        <begin position="659"/>
        <end position="673"/>
    </location>
</feature>
<dbReference type="SUPFAM" id="SSF48425">
    <property type="entry name" value="Sec7 domain"/>
    <property type="match status" value="1"/>
</dbReference>
<evidence type="ECO:0000256" key="4">
    <source>
        <dbReference type="ARBA" id="ARBA00022553"/>
    </source>
</evidence>
<evidence type="ECO:0000256" key="5">
    <source>
        <dbReference type="ARBA" id="ARBA00023054"/>
    </source>
</evidence>
<keyword evidence="4" id="KW-0597">Phosphoprotein</keyword>
<keyword evidence="3" id="KW-0963">Cytoplasm</keyword>
<dbReference type="PRINTS" id="PR01217">
    <property type="entry name" value="PRICHEXTENSN"/>
</dbReference>
<organism evidence="8 9">
    <name type="scientific">Lonchura striata</name>
    <name type="common">white-rumped munia</name>
    <dbReference type="NCBI Taxonomy" id="40157"/>
    <lineage>
        <taxon>Eukaryota</taxon>
        <taxon>Metazoa</taxon>
        <taxon>Chordata</taxon>
        <taxon>Craniata</taxon>
        <taxon>Vertebrata</taxon>
        <taxon>Euteleostomi</taxon>
        <taxon>Archelosauria</taxon>
        <taxon>Archosauria</taxon>
        <taxon>Dinosauria</taxon>
        <taxon>Saurischia</taxon>
        <taxon>Theropoda</taxon>
        <taxon>Coelurosauria</taxon>
        <taxon>Aves</taxon>
        <taxon>Neognathae</taxon>
        <taxon>Neoaves</taxon>
        <taxon>Telluraves</taxon>
        <taxon>Australaves</taxon>
        <taxon>Passeriformes</taxon>
        <taxon>Passeroidea</taxon>
        <taxon>Estrildidae</taxon>
        <taxon>Estrildinae</taxon>
        <taxon>Lonchura</taxon>
    </lineage>
</organism>
<feature type="compositionally biased region" description="Low complexity" evidence="6">
    <location>
        <begin position="516"/>
        <end position="526"/>
    </location>
</feature>
<comment type="similarity">
    <text evidence="2">Belongs to the BRAG family.</text>
</comment>
<dbReference type="PANTHER" id="PTHR10663:SF314">
    <property type="entry name" value="IQ MOTIF AND SEC7 DOMAIN-CONTAINING PROTEIN 2"/>
    <property type="match status" value="1"/>
</dbReference>
<dbReference type="GO" id="GO:0030036">
    <property type="term" value="P:actin cytoskeleton organization"/>
    <property type="evidence" value="ECO:0007669"/>
    <property type="project" value="TreeGrafter"/>
</dbReference>
<dbReference type="FunFam" id="1.10.220.20:FF:000001">
    <property type="entry name" value="IQ motif and SEC7 domain-containing protein 1"/>
    <property type="match status" value="1"/>
</dbReference>
<dbReference type="GO" id="GO:0032012">
    <property type="term" value="P:regulation of ARF protein signal transduction"/>
    <property type="evidence" value="ECO:0007669"/>
    <property type="project" value="InterPro"/>
</dbReference>
<dbReference type="InterPro" id="IPR023394">
    <property type="entry name" value="Sec7_C_sf"/>
</dbReference>
<feature type="compositionally biased region" description="Low complexity" evidence="6">
    <location>
        <begin position="683"/>
        <end position="704"/>
    </location>
</feature>
<dbReference type="PANTHER" id="PTHR10663">
    <property type="entry name" value="GUANYL-NUCLEOTIDE EXCHANGE FACTOR"/>
    <property type="match status" value="1"/>
</dbReference>
<proteinExistence type="inferred from homology"/>
<comment type="caution">
    <text evidence="8">The sequence shown here is derived from an EMBL/GenBank/DDBJ whole genome shotgun (WGS) entry which is preliminary data.</text>
</comment>
<feature type="compositionally biased region" description="Pro residues" evidence="6">
    <location>
        <begin position="709"/>
        <end position="725"/>
    </location>
</feature>
<evidence type="ECO:0000313" key="9">
    <source>
        <dbReference type="Proteomes" id="UP000197619"/>
    </source>
</evidence>
<feature type="domain" description="SEC7" evidence="7">
    <location>
        <begin position="748"/>
        <end position="941"/>
    </location>
</feature>
<dbReference type="FunFam" id="1.10.1000.11:FF:000001">
    <property type="entry name" value="IQ motif and SEC7 domain-containing protein 1"/>
    <property type="match status" value="1"/>
</dbReference>
<gene>
    <name evidence="8" type="primary">IQSEC2</name>
    <name evidence="8" type="ORF">RLOC_00013696</name>
</gene>
<feature type="compositionally biased region" description="Pro residues" evidence="6">
    <location>
        <begin position="434"/>
        <end position="448"/>
    </location>
</feature>
<evidence type="ECO:0000259" key="7">
    <source>
        <dbReference type="PROSITE" id="PS50190"/>
    </source>
</evidence>
<dbReference type="EMBL" id="MUZQ01000706">
    <property type="protein sequence ID" value="OWK49802.1"/>
    <property type="molecule type" value="Genomic_DNA"/>
</dbReference>
<sequence length="991" mass="105565">MSVCPRVRMANVPMSIGLMSPCPCVRVSPCPYGKCRHVHVSVCPNVLMSIGLMSVCPCVPMSMCPHVRVSVCPYGKCPHVPMSVCPPVHVSVCPLVPVSHVHVSHVSLCPLSLCLYVPCPCVPLSMCLSVPLSLCPLSMCLMCPSVPCPCVLCPCVHPSPCPLCPLSMSVPLCLVFLCLSVPVSLCPLSLCLSVPCPCVPCPCVCPHVPVSVCPCVRLSLIPLSSVPVSVCPLSLCPLSMCLMCPSVPCPCVRLSLIPLSSVHVSVCPLVPVSHVHVSHVSVCPLSLCLSVPCPSVPCPCVHPSPCPLCPLSMCLSVPLCLVSLCLSVPCPCVPCPCVCPCMSLTVSPHPDACPRVPILTHVPTRVPAQVEMLERKYGGYFRSRRAARTIQAAFRRYRMAQKFERLRSEGGRARRLALPGLRLQFSFEEYDRGPPAPAPGPPPPPPPYFQGKPASLDEGVLGGPRRAPRYGGSCRAGLDGGGGPGEGVAVKSLAASIDEALGGGRGVPPGAPDPPAGDSAATSASDVTLYLDEGLPGSPRSPERPPSPEPPADTGGPPPPPAPPPPPPPPANAPGPAERWGGPEEPPRRGPPCLECRGRGAGGGHPPLLTVEPPSDSSADLSDRSDRGSINRGGPYEPEGAGGGTLPRSGPPHRCFHPEGPPPPPPGPPPPPAAEEGSEGDNESLGSSSNSNETLNCSSGSSSRDSLRRPPPPPPPPPTAPPQPPGTAGAPGKATYQREPRQSWDSPALNNDVVQRRQYRIGLNLFNKKPEKGIQYLIERGFLSDTPVGVAHFILERKGLSRQMIGEFLGNRQKQFNRDVLDCVVDEMDFSGMELDEALRKFQSHIRVQGEAQKVERLIEAFSQRYCVCNAALLRQFRNPDTIFILAFAIILLNTDMYSPSVKAERKMKLEDFIKNLRGVDNGEDIPRDMLVGIYQRIQSRELRTNDDHVSQVQAVERMIVGKKPVGRGWDRAPGGWDPRGVSQVTPWDGF</sequence>
<dbReference type="GO" id="GO:0005737">
    <property type="term" value="C:cytoplasm"/>
    <property type="evidence" value="ECO:0007669"/>
    <property type="project" value="UniProtKB-SubCell"/>
</dbReference>
<dbReference type="CDD" id="cd00171">
    <property type="entry name" value="Sec7"/>
    <property type="match status" value="1"/>
</dbReference>
<dbReference type="SMART" id="SM00222">
    <property type="entry name" value="Sec7"/>
    <property type="match status" value="1"/>
</dbReference>
<dbReference type="InterPro" id="IPR000904">
    <property type="entry name" value="Sec7_dom"/>
</dbReference>
<evidence type="ECO:0000313" key="8">
    <source>
        <dbReference type="EMBL" id="OWK49802.1"/>
    </source>
</evidence>
<evidence type="ECO:0000256" key="3">
    <source>
        <dbReference type="ARBA" id="ARBA00022490"/>
    </source>
</evidence>
<name>A0A218U8S2_9PASE</name>
<dbReference type="PROSITE" id="PS50190">
    <property type="entry name" value="SEC7"/>
    <property type="match status" value="1"/>
</dbReference>
<feature type="region of interest" description="Disordered" evidence="6">
    <location>
        <begin position="500"/>
        <end position="751"/>
    </location>
</feature>
<dbReference type="Gene3D" id="1.10.220.20">
    <property type="match status" value="1"/>
</dbReference>
<dbReference type="Gene3D" id="1.10.1000.11">
    <property type="entry name" value="Arf Nucleotide-binding Site Opener,domain 2"/>
    <property type="match status" value="1"/>
</dbReference>
<evidence type="ECO:0000256" key="1">
    <source>
        <dbReference type="ARBA" id="ARBA00004496"/>
    </source>
</evidence>
<dbReference type="Pfam" id="PF01369">
    <property type="entry name" value="Sec7"/>
    <property type="match status" value="1"/>
</dbReference>
<evidence type="ECO:0000256" key="2">
    <source>
        <dbReference type="ARBA" id="ARBA00006248"/>
    </source>
</evidence>
<reference evidence="8 9" key="1">
    <citation type="submission" date="2017-05" db="EMBL/GenBank/DDBJ databases">
        <title>Genome of assembly of the Bengalese finch, Lonchura striata domestica.</title>
        <authorList>
            <person name="Colquitt B.M."/>
            <person name="Brainard M.S."/>
        </authorList>
    </citation>
    <scope>NUCLEOTIDE SEQUENCE [LARGE SCALE GENOMIC DNA]</scope>
    <source>
        <strain evidence="8">White83orange57</strain>
    </source>
</reference>
<evidence type="ECO:0000256" key="6">
    <source>
        <dbReference type="SAM" id="MobiDB-lite"/>
    </source>
</evidence>
<feature type="region of interest" description="Disordered" evidence="6">
    <location>
        <begin position="429"/>
        <end position="483"/>
    </location>
</feature>
<keyword evidence="5" id="KW-0175">Coiled coil</keyword>
<feature type="compositionally biased region" description="Pro residues" evidence="6">
    <location>
        <begin position="544"/>
        <end position="573"/>
    </location>
</feature>
<comment type="subcellular location">
    <subcellularLocation>
        <location evidence="1">Cytoplasm</location>
    </subcellularLocation>
</comment>
<dbReference type="AlphaFoldDB" id="A0A218U8S2"/>
<feature type="region of interest" description="Disordered" evidence="6">
    <location>
        <begin position="972"/>
        <end position="991"/>
    </location>
</feature>
<dbReference type="Proteomes" id="UP000197619">
    <property type="component" value="Unassembled WGS sequence"/>
</dbReference>